<dbReference type="EMBL" id="JAHRIO010090966">
    <property type="protein sequence ID" value="MEQ2188379.1"/>
    <property type="molecule type" value="Genomic_DNA"/>
</dbReference>
<proteinExistence type="predicted"/>
<dbReference type="Proteomes" id="UP001476798">
    <property type="component" value="Unassembled WGS sequence"/>
</dbReference>
<keyword evidence="2" id="KW-1185">Reference proteome</keyword>
<organism evidence="1 2">
    <name type="scientific">Goodea atripinnis</name>
    <dbReference type="NCBI Taxonomy" id="208336"/>
    <lineage>
        <taxon>Eukaryota</taxon>
        <taxon>Metazoa</taxon>
        <taxon>Chordata</taxon>
        <taxon>Craniata</taxon>
        <taxon>Vertebrata</taxon>
        <taxon>Euteleostomi</taxon>
        <taxon>Actinopterygii</taxon>
        <taxon>Neopterygii</taxon>
        <taxon>Teleostei</taxon>
        <taxon>Neoteleostei</taxon>
        <taxon>Acanthomorphata</taxon>
        <taxon>Ovalentaria</taxon>
        <taxon>Atherinomorphae</taxon>
        <taxon>Cyprinodontiformes</taxon>
        <taxon>Goodeidae</taxon>
        <taxon>Goodea</taxon>
    </lineage>
</organism>
<gene>
    <name evidence="1" type="ORF">GOODEAATRI_014337</name>
</gene>
<sequence>MGRHMNHNQNGEYKVHFLSRQTISQSLQEMAGAPDINLHGGILFLPRGKRRERVEGFDLNGSIYHTCSSVLKDSRMRRRKELTCETSTVTIFFYAIPKHAYTILTKLDLTLCILLQLMAFAACEVKAVL</sequence>
<evidence type="ECO:0000313" key="2">
    <source>
        <dbReference type="Proteomes" id="UP001476798"/>
    </source>
</evidence>
<protein>
    <submittedName>
        <fullName evidence="1">Uncharacterized protein</fullName>
    </submittedName>
</protein>
<name>A0ABV0PXZ8_9TELE</name>
<reference evidence="1 2" key="1">
    <citation type="submission" date="2021-06" db="EMBL/GenBank/DDBJ databases">
        <authorList>
            <person name="Palmer J.M."/>
        </authorList>
    </citation>
    <scope>NUCLEOTIDE SEQUENCE [LARGE SCALE GENOMIC DNA]</scope>
    <source>
        <strain evidence="1 2">GA_2019</strain>
        <tissue evidence="1">Muscle</tissue>
    </source>
</reference>
<evidence type="ECO:0000313" key="1">
    <source>
        <dbReference type="EMBL" id="MEQ2188379.1"/>
    </source>
</evidence>
<accession>A0ABV0PXZ8</accession>
<comment type="caution">
    <text evidence="1">The sequence shown here is derived from an EMBL/GenBank/DDBJ whole genome shotgun (WGS) entry which is preliminary data.</text>
</comment>